<evidence type="ECO:0000313" key="9">
    <source>
        <dbReference type="Proteomes" id="UP001500325"/>
    </source>
</evidence>
<evidence type="ECO:0000256" key="3">
    <source>
        <dbReference type="PROSITE-ProRule" id="PRU00221"/>
    </source>
</evidence>
<feature type="repeat" description="WD" evidence="3">
    <location>
        <begin position="1019"/>
        <end position="1056"/>
    </location>
</feature>
<dbReference type="PROSITE" id="PS00678">
    <property type="entry name" value="WD_REPEATS_1"/>
    <property type="match status" value="11"/>
</dbReference>
<keyword evidence="5" id="KW-1133">Transmembrane helix</keyword>
<keyword evidence="2" id="KW-0677">Repeat</keyword>
<dbReference type="SUPFAM" id="SSF50978">
    <property type="entry name" value="WD40 repeat-like"/>
    <property type="match status" value="1"/>
</dbReference>
<keyword evidence="5" id="KW-0812">Transmembrane</keyword>
<dbReference type="Gene3D" id="3.40.50.300">
    <property type="entry name" value="P-loop containing nucleotide triphosphate hydrolases"/>
    <property type="match status" value="1"/>
</dbReference>
<dbReference type="SUPFAM" id="SSF52540">
    <property type="entry name" value="P-loop containing nucleoside triphosphate hydrolases"/>
    <property type="match status" value="1"/>
</dbReference>
<dbReference type="InterPro" id="IPR000157">
    <property type="entry name" value="TIR_dom"/>
</dbReference>
<feature type="repeat" description="WD" evidence="3">
    <location>
        <begin position="1111"/>
        <end position="1145"/>
    </location>
</feature>
<dbReference type="EMBL" id="BAABIC010000038">
    <property type="protein sequence ID" value="GAA4713466.1"/>
    <property type="molecule type" value="Genomic_DNA"/>
</dbReference>
<feature type="domain" description="TIR" evidence="6">
    <location>
        <begin position="2"/>
        <end position="103"/>
    </location>
</feature>
<evidence type="ECO:0000259" key="6">
    <source>
        <dbReference type="Pfam" id="PF13676"/>
    </source>
</evidence>
<dbReference type="Gene3D" id="3.40.50.10140">
    <property type="entry name" value="Toll/interleukin-1 receptor homology (TIR) domain"/>
    <property type="match status" value="1"/>
</dbReference>
<dbReference type="PROSITE" id="PS50082">
    <property type="entry name" value="WD_REPEATS_2"/>
    <property type="match status" value="13"/>
</dbReference>
<dbReference type="InterPro" id="IPR019775">
    <property type="entry name" value="WD40_repeat_CS"/>
</dbReference>
<feature type="repeat" description="WD" evidence="3">
    <location>
        <begin position="976"/>
        <end position="1013"/>
    </location>
</feature>
<feature type="repeat" description="WD" evidence="3">
    <location>
        <begin position="1233"/>
        <end position="1265"/>
    </location>
</feature>
<dbReference type="Pfam" id="PF13676">
    <property type="entry name" value="TIR_2"/>
    <property type="match status" value="1"/>
</dbReference>
<feature type="transmembrane region" description="Helical" evidence="5">
    <location>
        <begin position="581"/>
        <end position="603"/>
    </location>
</feature>
<evidence type="ECO:0008006" key="10">
    <source>
        <dbReference type="Google" id="ProtNLM"/>
    </source>
</evidence>
<dbReference type="PRINTS" id="PR00320">
    <property type="entry name" value="GPROTEINBRPT"/>
</dbReference>
<feature type="repeat" description="WD" evidence="3">
    <location>
        <begin position="1062"/>
        <end position="1099"/>
    </location>
</feature>
<dbReference type="InterPro" id="IPR020472">
    <property type="entry name" value="WD40_PAC1"/>
</dbReference>
<evidence type="ECO:0000259" key="7">
    <source>
        <dbReference type="Pfam" id="PF20703"/>
    </source>
</evidence>
<keyword evidence="5" id="KW-0472">Membrane</keyword>
<feature type="repeat" description="WD" evidence="3">
    <location>
        <begin position="670"/>
        <end position="703"/>
    </location>
</feature>
<evidence type="ECO:0000256" key="4">
    <source>
        <dbReference type="SAM" id="MobiDB-lite"/>
    </source>
</evidence>
<dbReference type="InterPro" id="IPR049052">
    <property type="entry name" value="nSTAND1"/>
</dbReference>
<feature type="repeat" description="WD" evidence="3">
    <location>
        <begin position="804"/>
        <end position="845"/>
    </location>
</feature>
<evidence type="ECO:0000256" key="5">
    <source>
        <dbReference type="SAM" id="Phobius"/>
    </source>
</evidence>
<evidence type="ECO:0000313" key="8">
    <source>
        <dbReference type="EMBL" id="GAA4713466.1"/>
    </source>
</evidence>
<dbReference type="CDD" id="cd00200">
    <property type="entry name" value="WD40"/>
    <property type="match status" value="2"/>
</dbReference>
<feature type="region of interest" description="Disordered" evidence="4">
    <location>
        <begin position="1302"/>
        <end position="1321"/>
    </location>
</feature>
<feature type="repeat" description="WD" evidence="3">
    <location>
        <begin position="1147"/>
        <end position="1184"/>
    </location>
</feature>
<sequence length="1321" mass="139297">MARLRAAGFAALFVDFDPEQGISAGRNWERELYAQLRRSDAVIYLASEASVTSSWCLLEVGLARSLGRPVFPVRLERGVGLQLLADVQWTDLIDPEPGLDRLLAGLHAAGLDPADSFAWDSQRSPYPGLAPFAYEDAAVFFGRQQETHRLVELLTPTLQHGPGRFVAVVGPSGSGKSSLLHAGLLPRLARMPERWMVVPPLRPGRQPTTTLAGSLGRAFGTRGYPRPINEMAAVLTRGSAGLVMLAGQLADLGANGTGRPGVLIVIDQAEELLIRTGTHEQQAFLKLLVGALHEDSPVWAVATVRSEFLSTAPDRAGLAEAIDDPLVIEPLSRSRLAEVIAGPAHRAGLDFAPGLVERMVEDTAGGDALPLLGYTLHELYQRVVHQGTVAEADYDAVGGVVGALRRRADLLTEELDRRGHGQLVLPTLMRLASVAGDEQPTRRRLRRSAFTAEEQAVIDAFVDASLLVSDYGSGDSGADGTVEVAHEALLRQWPPLHDAIELDRNLLRLRSELERLAADWQHGRRDDSYLLRGGRLAMIDGWAVQHPHELGPLEQQFLEASRSLATRELEVARRSNRRLRALAGGLALLLVAALVAAGVAVIANQKAQAQTRLALSRELADEAERLANTRPDTAILAALQSLSLARDNMPQPPTALITGLARVTHASRLLPGHTERVNVVAFSPDGRLLASAGVDGTVRLWDVAVGQPFGQPLTGDLDDVYGVAFSPDGRLLASSGGNTDRAEGVVRLWDVATGQPHGPALTGHTGGVVGVAFSPDGRLLATGGGDGTVRLWDVATSQASGQPLTGHTELVHELAFSPDGQLLASAGMDGTVRLWDVATGQPSRQPLTGHRYGVYGVVFSPDGRLLATAGEDGTVRLWEVATGQPSGQPLAGRSGTVWRVAFSPDGRLLASANRDGTVRLWDVATGQPSGQPLIGHTNDVFGVAFSPDGRLLATAGGDTTVRLFDVAETSSISRPLIGHSNGVFGVAFSPNGTLLASAGLDGMVQLWDVATGQPHGPPLTGHTSEVNGVAFSPDGALLASASGDQTVRLWDVATGQPHGPPLTGHTNVVVGVAFSSDGALLASASPDGTARLWDVATGQPHGLPLTGHPRIQAVAFSPNKKLLATSSLDGSVWLWDVATGQPSGPPLIGHVNTVIGLAFRPDGALLASASLDATVRLWDVATGQPHGPPLTGHTNGVVGVAFSPDGSLLATASWDETVRLWDVATGQPHGPPLTGHTNAVLGVAFSPDGRLLATGSEDGTARLWNPFFESWQTAGCELVNRNLTLAEWSQLLPDLPYERTCPDLPAGQGAPPDAPAAEYFD</sequence>
<reference evidence="9" key="1">
    <citation type="journal article" date="2019" name="Int. J. Syst. Evol. Microbiol.">
        <title>The Global Catalogue of Microorganisms (GCM) 10K type strain sequencing project: providing services to taxonomists for standard genome sequencing and annotation.</title>
        <authorList>
            <consortium name="The Broad Institute Genomics Platform"/>
            <consortium name="The Broad Institute Genome Sequencing Center for Infectious Disease"/>
            <person name="Wu L."/>
            <person name="Ma J."/>
        </authorList>
    </citation>
    <scope>NUCLEOTIDE SEQUENCE [LARGE SCALE GENOMIC DNA]</scope>
    <source>
        <strain evidence="9">JCM 18055</strain>
    </source>
</reference>
<dbReference type="SUPFAM" id="SSF52200">
    <property type="entry name" value="Toll/Interleukin receptor TIR domain"/>
    <property type="match status" value="1"/>
</dbReference>
<feature type="domain" description="Novel STAND NTPase 1" evidence="7">
    <location>
        <begin position="125"/>
        <end position="527"/>
    </location>
</feature>
<dbReference type="InterPro" id="IPR015943">
    <property type="entry name" value="WD40/YVTN_repeat-like_dom_sf"/>
</dbReference>
<dbReference type="SMART" id="SM00320">
    <property type="entry name" value="WD40"/>
    <property type="match status" value="14"/>
</dbReference>
<proteinExistence type="predicted"/>
<dbReference type="Pfam" id="PF20703">
    <property type="entry name" value="nSTAND1"/>
    <property type="match status" value="1"/>
</dbReference>
<dbReference type="InterPro" id="IPR011047">
    <property type="entry name" value="Quinoprotein_ADH-like_sf"/>
</dbReference>
<feature type="repeat" description="WD" evidence="3">
    <location>
        <begin position="890"/>
        <end position="931"/>
    </location>
</feature>
<dbReference type="InterPro" id="IPR036322">
    <property type="entry name" value="WD40_repeat_dom_sf"/>
</dbReference>
<feature type="repeat" description="WD" evidence="3">
    <location>
        <begin position="1190"/>
        <end position="1227"/>
    </location>
</feature>
<keyword evidence="1 3" id="KW-0853">WD repeat</keyword>
<dbReference type="PANTHER" id="PTHR44129">
    <property type="entry name" value="WD REPEAT-CONTAINING PROTEIN POP1"/>
    <property type="match status" value="1"/>
</dbReference>
<feature type="repeat" description="WD" evidence="3">
    <location>
        <begin position="847"/>
        <end position="888"/>
    </location>
</feature>
<dbReference type="PROSITE" id="PS50294">
    <property type="entry name" value="WD_REPEATS_REGION"/>
    <property type="match status" value="13"/>
</dbReference>
<dbReference type="SUPFAM" id="SSF50998">
    <property type="entry name" value="Quinoprotein alcohol dehydrogenase-like"/>
    <property type="match status" value="2"/>
</dbReference>
<dbReference type="InterPro" id="IPR001680">
    <property type="entry name" value="WD40_rpt"/>
</dbReference>
<feature type="repeat" description="WD" evidence="3">
    <location>
        <begin position="761"/>
        <end position="802"/>
    </location>
</feature>
<name>A0ABP8XUX1_9PSEU</name>
<accession>A0ABP8XUX1</accession>
<protein>
    <recommendedName>
        <fullName evidence="10">WD40 repeat protein</fullName>
    </recommendedName>
</protein>
<evidence type="ECO:0000256" key="1">
    <source>
        <dbReference type="ARBA" id="ARBA00022574"/>
    </source>
</evidence>
<organism evidence="8 9">
    <name type="scientific">Pseudonocardia yuanmonensis</name>
    <dbReference type="NCBI Taxonomy" id="1095914"/>
    <lineage>
        <taxon>Bacteria</taxon>
        <taxon>Bacillati</taxon>
        <taxon>Actinomycetota</taxon>
        <taxon>Actinomycetes</taxon>
        <taxon>Pseudonocardiales</taxon>
        <taxon>Pseudonocardiaceae</taxon>
        <taxon>Pseudonocardia</taxon>
    </lineage>
</organism>
<dbReference type="Gene3D" id="2.130.10.10">
    <property type="entry name" value="YVTN repeat-like/Quinoprotein amine dehydrogenase"/>
    <property type="match status" value="7"/>
</dbReference>
<feature type="repeat" description="WD" evidence="3">
    <location>
        <begin position="933"/>
        <end position="974"/>
    </location>
</feature>
<dbReference type="InterPro" id="IPR035897">
    <property type="entry name" value="Toll_tir_struct_dom_sf"/>
</dbReference>
<dbReference type="InterPro" id="IPR027417">
    <property type="entry name" value="P-loop_NTPase"/>
</dbReference>
<keyword evidence="9" id="KW-1185">Reference proteome</keyword>
<dbReference type="Proteomes" id="UP001500325">
    <property type="component" value="Unassembled WGS sequence"/>
</dbReference>
<comment type="caution">
    <text evidence="8">The sequence shown here is derived from an EMBL/GenBank/DDBJ whole genome shotgun (WGS) entry which is preliminary data.</text>
</comment>
<evidence type="ECO:0000256" key="2">
    <source>
        <dbReference type="ARBA" id="ARBA00022737"/>
    </source>
</evidence>
<gene>
    <name evidence="8" type="ORF">GCM10023215_65540</name>
</gene>
<dbReference type="InterPro" id="IPR050349">
    <property type="entry name" value="WD_LIS1/nudF_dynein_reg"/>
</dbReference>
<dbReference type="Pfam" id="PF00400">
    <property type="entry name" value="WD40"/>
    <property type="match status" value="14"/>
</dbReference>